<name>A0A8H7CE68_9AGAR</name>
<comment type="caution">
    <text evidence="4">The sequence shown here is derived from an EMBL/GenBank/DDBJ whole genome shotgun (WGS) entry which is preliminary data.</text>
</comment>
<organism evidence="4 5">
    <name type="scientific">Mycena sanguinolenta</name>
    <dbReference type="NCBI Taxonomy" id="230812"/>
    <lineage>
        <taxon>Eukaryota</taxon>
        <taxon>Fungi</taxon>
        <taxon>Dikarya</taxon>
        <taxon>Basidiomycota</taxon>
        <taxon>Agaricomycotina</taxon>
        <taxon>Agaricomycetes</taxon>
        <taxon>Agaricomycetidae</taxon>
        <taxon>Agaricales</taxon>
        <taxon>Marasmiineae</taxon>
        <taxon>Mycenaceae</taxon>
        <taxon>Mycena</taxon>
    </lineage>
</organism>
<proteinExistence type="predicted"/>
<evidence type="ECO:0000256" key="3">
    <source>
        <dbReference type="SAM" id="SignalP"/>
    </source>
</evidence>
<protein>
    <submittedName>
        <fullName evidence="4">Uncharacterized protein</fullName>
    </submittedName>
</protein>
<reference evidence="4" key="1">
    <citation type="submission" date="2020-05" db="EMBL/GenBank/DDBJ databases">
        <title>Mycena genomes resolve the evolution of fungal bioluminescence.</title>
        <authorList>
            <person name="Tsai I.J."/>
        </authorList>
    </citation>
    <scope>NUCLEOTIDE SEQUENCE</scope>
    <source>
        <strain evidence="4">160909Yilan</strain>
    </source>
</reference>
<dbReference type="OrthoDB" id="3041987at2759"/>
<gene>
    <name evidence="4" type="ORF">MSAN_02395900</name>
</gene>
<sequence length="148" mass="16960">MIHTSYGRSLLSAVLCICYAQTFVDGSARELQFAPAFAAALDAYVGSTTEAAVVAEIHKLMDSPAPTDPSLPASPPLPEHKHTSTWFPQPAWLKKRDEKKRKEREKREREERKERAERAQQSLIDIIKGYRLRFHEERKAQMERTDPL</sequence>
<evidence type="ECO:0000313" key="5">
    <source>
        <dbReference type="Proteomes" id="UP000623467"/>
    </source>
</evidence>
<feature type="compositionally biased region" description="Basic and acidic residues" evidence="2">
    <location>
        <begin position="105"/>
        <end position="118"/>
    </location>
</feature>
<keyword evidence="3" id="KW-0732">Signal</keyword>
<dbReference type="Proteomes" id="UP000623467">
    <property type="component" value="Unassembled WGS sequence"/>
</dbReference>
<accession>A0A8H7CE68</accession>
<feature type="chain" id="PRO_5034271101" evidence="3">
    <location>
        <begin position="21"/>
        <end position="148"/>
    </location>
</feature>
<feature type="signal peptide" evidence="3">
    <location>
        <begin position="1"/>
        <end position="20"/>
    </location>
</feature>
<dbReference type="EMBL" id="JACAZH010000050">
    <property type="protein sequence ID" value="KAF7333940.1"/>
    <property type="molecule type" value="Genomic_DNA"/>
</dbReference>
<dbReference type="AlphaFoldDB" id="A0A8H7CE68"/>
<keyword evidence="5" id="KW-1185">Reference proteome</keyword>
<feature type="region of interest" description="Disordered" evidence="2">
    <location>
        <begin position="62"/>
        <end position="120"/>
    </location>
</feature>
<dbReference type="Pfam" id="PF15336">
    <property type="entry name" value="Auts2"/>
    <property type="match status" value="1"/>
</dbReference>
<evidence type="ECO:0000313" key="4">
    <source>
        <dbReference type="EMBL" id="KAF7333940.1"/>
    </source>
</evidence>
<feature type="compositionally biased region" description="Pro residues" evidence="2">
    <location>
        <begin position="66"/>
        <end position="77"/>
    </location>
</feature>
<evidence type="ECO:0000256" key="2">
    <source>
        <dbReference type="SAM" id="MobiDB-lite"/>
    </source>
</evidence>
<evidence type="ECO:0000256" key="1">
    <source>
        <dbReference type="ARBA" id="ARBA00022553"/>
    </source>
</evidence>
<keyword evidence="1" id="KW-0597">Phosphoprotein</keyword>
<dbReference type="InterPro" id="IPR023246">
    <property type="entry name" value="AUTS2"/>
</dbReference>